<organism evidence="1">
    <name type="scientific">Arion vulgaris</name>
    <dbReference type="NCBI Taxonomy" id="1028688"/>
    <lineage>
        <taxon>Eukaryota</taxon>
        <taxon>Metazoa</taxon>
        <taxon>Spiralia</taxon>
        <taxon>Lophotrochozoa</taxon>
        <taxon>Mollusca</taxon>
        <taxon>Gastropoda</taxon>
        <taxon>Heterobranchia</taxon>
        <taxon>Euthyneura</taxon>
        <taxon>Panpulmonata</taxon>
        <taxon>Eupulmonata</taxon>
        <taxon>Stylommatophora</taxon>
        <taxon>Helicina</taxon>
        <taxon>Arionoidea</taxon>
        <taxon>Arionidae</taxon>
        <taxon>Arion</taxon>
    </lineage>
</organism>
<dbReference type="EMBL" id="HACG01023559">
    <property type="protein sequence ID" value="CEK70424.1"/>
    <property type="molecule type" value="Transcribed_RNA"/>
</dbReference>
<reference evidence="1" key="1">
    <citation type="submission" date="2014-12" db="EMBL/GenBank/DDBJ databases">
        <title>Insight into the proteome of Arion vulgaris.</title>
        <authorList>
            <person name="Aradska J."/>
            <person name="Bulat T."/>
            <person name="Smidak R."/>
            <person name="Sarate P."/>
            <person name="Gangsoo J."/>
            <person name="Sialana F."/>
            <person name="Bilban M."/>
            <person name="Lubec G."/>
        </authorList>
    </citation>
    <scope>NUCLEOTIDE SEQUENCE</scope>
    <source>
        <tissue evidence="1">Skin</tissue>
    </source>
</reference>
<sequence>EIAEEEEDINVKERLNFHPHKCFRSASSEKQITNAASTAATSFKTSLLTKTLTLRT</sequence>
<name>A0A0B6ZP43_9EUPU</name>
<feature type="non-terminal residue" evidence="1">
    <location>
        <position position="1"/>
    </location>
</feature>
<accession>A0A0B6ZP43</accession>
<proteinExistence type="predicted"/>
<gene>
    <name evidence="1" type="primary">ORF74078</name>
</gene>
<dbReference type="AlphaFoldDB" id="A0A0B6ZP43"/>
<protein>
    <submittedName>
        <fullName evidence="1">Uncharacterized protein</fullName>
    </submittedName>
</protein>
<evidence type="ECO:0000313" key="1">
    <source>
        <dbReference type="EMBL" id="CEK70424.1"/>
    </source>
</evidence>